<evidence type="ECO:0000313" key="1">
    <source>
        <dbReference type="EMBL" id="MBJ3813281.1"/>
    </source>
</evidence>
<protein>
    <recommendedName>
        <fullName evidence="3">Transcriptional regulator</fullName>
    </recommendedName>
</protein>
<evidence type="ECO:0008006" key="3">
    <source>
        <dbReference type="Google" id="ProtNLM"/>
    </source>
</evidence>
<organism evidence="1 2">
    <name type="scientific">Streptomyces flavofungini</name>
    <dbReference type="NCBI Taxonomy" id="68200"/>
    <lineage>
        <taxon>Bacteria</taxon>
        <taxon>Bacillati</taxon>
        <taxon>Actinomycetota</taxon>
        <taxon>Actinomycetes</taxon>
        <taxon>Kitasatosporales</taxon>
        <taxon>Streptomycetaceae</taxon>
        <taxon>Streptomyces</taxon>
    </lineage>
</organism>
<dbReference type="Proteomes" id="UP000634780">
    <property type="component" value="Unassembled WGS sequence"/>
</dbReference>
<gene>
    <name evidence="1" type="ORF">JGB26_40595</name>
</gene>
<reference evidence="1 2" key="1">
    <citation type="submission" date="2020-12" db="EMBL/GenBank/DDBJ databases">
        <title>Streptomyces typhae sp. nov., a novel endophytic actinomycete isolated from the root of cattail pollen (Typha angustifolia L.).</title>
        <authorList>
            <person name="Peng C."/>
            <person name="Liu C."/>
        </authorList>
    </citation>
    <scope>NUCLEOTIDE SEQUENCE [LARGE SCALE GENOMIC DNA]</scope>
    <source>
        <strain evidence="1 2">JCM 4753</strain>
    </source>
</reference>
<dbReference type="EMBL" id="JAEKOZ010000063">
    <property type="protein sequence ID" value="MBJ3813281.1"/>
    <property type="molecule type" value="Genomic_DNA"/>
</dbReference>
<comment type="caution">
    <text evidence="1">The sequence shown here is derived from an EMBL/GenBank/DDBJ whole genome shotgun (WGS) entry which is preliminary data.</text>
</comment>
<proteinExistence type="predicted"/>
<keyword evidence="2" id="KW-1185">Reference proteome</keyword>
<sequence length="417" mass="45022">MASRREKVARWESGRVIPELTAQFAIAHLHGVSQELVLTRQWPDWLYTATGHAALLAPWTAGEAARALTSVGQIPAPPPRQEFLIISGTSSAHEFISSWREVHDHPTPLPLLGSHFIGSEAIEAFQNRHEAIKRTYAQLGAGIARPLADADLATLALLCREARCDGRTAASLYAISGNAAAFCGWLAYEDGDQARAQSCYLAALRAAAAAHDRHLGSYAMILLAKHLNELADPDSAASMLDSARNVLNRAPYNPLLTAVLESSSADVHASLGQATLFDRCTDAAFTACSATPREHDLAFTEWVSMDQIAIMAGAGAATLGQAQRALEWLEPVLCPAGGTSRVPRRETAYHLAPTARAYLELGNFEAIAPCVEDMKIFLAHTPSYGAQRELSKLASALTDHSHIPDVQDYLNEADFLR</sequence>
<name>A0ABS0XJ73_9ACTN</name>
<evidence type="ECO:0000313" key="2">
    <source>
        <dbReference type="Proteomes" id="UP000634780"/>
    </source>
</evidence>
<accession>A0ABS0XJ73</accession>
<dbReference type="RefSeq" id="WP_190120675.1">
    <property type="nucleotide sequence ID" value="NZ_BMVR01000042.1"/>
</dbReference>